<organism evidence="2 3">
    <name type="scientific">Heracleum sosnowskyi</name>
    <dbReference type="NCBI Taxonomy" id="360622"/>
    <lineage>
        <taxon>Eukaryota</taxon>
        <taxon>Viridiplantae</taxon>
        <taxon>Streptophyta</taxon>
        <taxon>Embryophyta</taxon>
        <taxon>Tracheophyta</taxon>
        <taxon>Spermatophyta</taxon>
        <taxon>Magnoliopsida</taxon>
        <taxon>eudicotyledons</taxon>
        <taxon>Gunneridae</taxon>
        <taxon>Pentapetalae</taxon>
        <taxon>asterids</taxon>
        <taxon>campanulids</taxon>
        <taxon>Apiales</taxon>
        <taxon>Apiaceae</taxon>
        <taxon>Apioideae</taxon>
        <taxon>apioid superclade</taxon>
        <taxon>Tordylieae</taxon>
        <taxon>Tordyliinae</taxon>
        <taxon>Heracleum</taxon>
    </lineage>
</organism>
<proteinExistence type="predicted"/>
<name>A0AAD8HNN3_9APIA</name>
<evidence type="ECO:0000313" key="2">
    <source>
        <dbReference type="EMBL" id="KAK1369430.1"/>
    </source>
</evidence>
<sequence>MDYLKEVFAYQIMLEYNPSVQSAKNGEMQIGDDGGESVSAKGEETLKSNLEDIPQPTKLIEEEDSNDGNKEEDEVVEIIQRDNFKVEHNLQMTQEAYDNNDSVDREEYDKDYDNGDVEDDSDEEDIDNGTAEEDNVEEVEGSSGTIGYSSLDSNTEAIWPGELVLEFSEKVNDMQPNNLKFKEIVEKDSYVKFNNHKLEEDEGNSFVIYNKPHKHYLPLIASFLRKPLLV</sequence>
<dbReference type="Proteomes" id="UP001237642">
    <property type="component" value="Unassembled WGS sequence"/>
</dbReference>
<feature type="region of interest" description="Disordered" evidence="1">
    <location>
        <begin position="22"/>
        <end position="73"/>
    </location>
</feature>
<feature type="compositionally biased region" description="Acidic residues" evidence="1">
    <location>
        <begin position="114"/>
        <end position="140"/>
    </location>
</feature>
<feature type="compositionally biased region" description="Polar residues" evidence="1">
    <location>
        <begin position="142"/>
        <end position="152"/>
    </location>
</feature>
<accession>A0AAD8HNN3</accession>
<dbReference type="AlphaFoldDB" id="A0AAD8HNN3"/>
<evidence type="ECO:0000313" key="3">
    <source>
        <dbReference type="Proteomes" id="UP001237642"/>
    </source>
</evidence>
<keyword evidence="3" id="KW-1185">Reference proteome</keyword>
<reference evidence="2" key="1">
    <citation type="submission" date="2023-02" db="EMBL/GenBank/DDBJ databases">
        <title>Genome of toxic invasive species Heracleum sosnowskyi carries increased number of genes despite the absence of recent whole-genome duplications.</title>
        <authorList>
            <person name="Schelkunov M."/>
            <person name="Shtratnikova V."/>
            <person name="Makarenko M."/>
            <person name="Klepikova A."/>
            <person name="Omelchenko D."/>
            <person name="Novikova G."/>
            <person name="Obukhova E."/>
            <person name="Bogdanov V."/>
            <person name="Penin A."/>
            <person name="Logacheva M."/>
        </authorList>
    </citation>
    <scope>NUCLEOTIDE SEQUENCE</scope>
    <source>
        <strain evidence="2">Hsosn_3</strain>
        <tissue evidence="2">Leaf</tissue>
    </source>
</reference>
<protein>
    <submittedName>
        <fullName evidence="2">Uncharacterized protein</fullName>
    </submittedName>
</protein>
<feature type="region of interest" description="Disordered" evidence="1">
    <location>
        <begin position="94"/>
        <end position="152"/>
    </location>
</feature>
<gene>
    <name evidence="2" type="ORF">POM88_035522</name>
</gene>
<evidence type="ECO:0000256" key="1">
    <source>
        <dbReference type="SAM" id="MobiDB-lite"/>
    </source>
</evidence>
<dbReference type="EMBL" id="JAUIZM010000008">
    <property type="protein sequence ID" value="KAK1369430.1"/>
    <property type="molecule type" value="Genomic_DNA"/>
</dbReference>
<reference evidence="2" key="2">
    <citation type="submission" date="2023-05" db="EMBL/GenBank/DDBJ databases">
        <authorList>
            <person name="Schelkunov M.I."/>
        </authorList>
    </citation>
    <scope>NUCLEOTIDE SEQUENCE</scope>
    <source>
        <strain evidence="2">Hsosn_3</strain>
        <tissue evidence="2">Leaf</tissue>
    </source>
</reference>
<feature type="compositionally biased region" description="Acidic residues" evidence="1">
    <location>
        <begin position="61"/>
        <end position="73"/>
    </location>
</feature>
<feature type="compositionally biased region" description="Basic and acidic residues" evidence="1">
    <location>
        <begin position="41"/>
        <end position="50"/>
    </location>
</feature>
<feature type="compositionally biased region" description="Basic and acidic residues" evidence="1">
    <location>
        <begin position="102"/>
        <end position="113"/>
    </location>
</feature>
<comment type="caution">
    <text evidence="2">The sequence shown here is derived from an EMBL/GenBank/DDBJ whole genome shotgun (WGS) entry which is preliminary data.</text>
</comment>